<evidence type="ECO:0008006" key="4">
    <source>
        <dbReference type="Google" id="ProtNLM"/>
    </source>
</evidence>
<feature type="transmembrane region" description="Helical" evidence="1">
    <location>
        <begin position="98"/>
        <end position="120"/>
    </location>
</feature>
<comment type="caution">
    <text evidence="2">The sequence shown here is derived from an EMBL/GenBank/DDBJ whole genome shotgun (WGS) entry which is preliminary data.</text>
</comment>
<evidence type="ECO:0000256" key="1">
    <source>
        <dbReference type="SAM" id="Phobius"/>
    </source>
</evidence>
<reference evidence="2 3" key="1">
    <citation type="journal article" date="2014" name="Int. J. Syst. Evol. Microbiol.">
        <title>Complete genome sequence of Corynebacterium casei LMG S-19264T (=DSM 44701T), isolated from a smear-ripened cheese.</title>
        <authorList>
            <consortium name="US DOE Joint Genome Institute (JGI-PGF)"/>
            <person name="Walter F."/>
            <person name="Albersmeier A."/>
            <person name="Kalinowski J."/>
            <person name="Ruckert C."/>
        </authorList>
    </citation>
    <scope>NUCLEOTIDE SEQUENCE [LARGE SCALE GENOMIC DNA]</scope>
    <source>
        <strain evidence="2 3">CGMCC 4.7215</strain>
    </source>
</reference>
<keyword evidence="1" id="KW-0812">Transmembrane</keyword>
<accession>A0ABD5X2E1</accession>
<sequence>MEWRCEWCGKPHEEDDPPCDNCGHGKFEKAVVRQTDLSDEDGQEATLVWACTDCGREHPKHAPPCSRCGNPTLEKQKQRVAESELDAPGYFDLVTPQYLVAFGLTLVVVAVAVLGFTGVIDVPGFDQGGVPDVDGVPGNATAADGIALDAVETTSATALNEQFTDHRLRRSTQLDDVATRYTQRVIKSLYADGERLTGQQISSLASDACQSGTRLHATTVRVSANDGETAEKLGAALAEKIVTDRGLELTAETDALGLDAHSVRGDIYLGLISCNGR</sequence>
<evidence type="ECO:0000313" key="3">
    <source>
        <dbReference type="Proteomes" id="UP001596414"/>
    </source>
</evidence>
<name>A0ABD5X2E1_9EURY</name>
<gene>
    <name evidence="2" type="ORF">ACFQJ7_01340</name>
</gene>
<protein>
    <recommendedName>
        <fullName evidence="4">Zinc ribbon domain-containing protein</fullName>
    </recommendedName>
</protein>
<dbReference type="EMBL" id="JBHSZQ010000001">
    <property type="protein sequence ID" value="MFC7124689.1"/>
    <property type="molecule type" value="Genomic_DNA"/>
</dbReference>
<dbReference type="AlphaFoldDB" id="A0ABD5X2E1"/>
<proteinExistence type="predicted"/>
<dbReference type="Proteomes" id="UP001596414">
    <property type="component" value="Unassembled WGS sequence"/>
</dbReference>
<keyword evidence="1" id="KW-1133">Transmembrane helix</keyword>
<evidence type="ECO:0000313" key="2">
    <source>
        <dbReference type="EMBL" id="MFC7124689.1"/>
    </source>
</evidence>
<dbReference type="RefSeq" id="WP_267637567.1">
    <property type="nucleotide sequence ID" value="NZ_JAODIY010000010.1"/>
</dbReference>
<organism evidence="2 3">
    <name type="scientific">Halovenus rubra</name>
    <dbReference type="NCBI Taxonomy" id="869890"/>
    <lineage>
        <taxon>Archaea</taxon>
        <taxon>Methanobacteriati</taxon>
        <taxon>Methanobacteriota</taxon>
        <taxon>Stenosarchaea group</taxon>
        <taxon>Halobacteria</taxon>
        <taxon>Halobacteriales</taxon>
        <taxon>Haloarculaceae</taxon>
        <taxon>Halovenus</taxon>
    </lineage>
</organism>
<keyword evidence="1" id="KW-0472">Membrane</keyword>